<comment type="caution">
    <text evidence="1">The sequence shown here is derived from an EMBL/GenBank/DDBJ whole genome shotgun (WGS) entry which is preliminary data.</text>
</comment>
<name>A0A822Z6U9_NELNU</name>
<gene>
    <name evidence="1" type="ORF">HUJ06_000314</name>
</gene>
<evidence type="ECO:0000313" key="2">
    <source>
        <dbReference type="Proteomes" id="UP000607653"/>
    </source>
</evidence>
<protein>
    <submittedName>
        <fullName evidence="1">Uncharacterized protein</fullName>
    </submittedName>
</protein>
<sequence length="43" mass="4787">MKKLSALCTAALQSPQCTLTYVHCFRIQCEKAVIFKPTSSLLL</sequence>
<organism evidence="1 2">
    <name type="scientific">Nelumbo nucifera</name>
    <name type="common">Sacred lotus</name>
    <dbReference type="NCBI Taxonomy" id="4432"/>
    <lineage>
        <taxon>Eukaryota</taxon>
        <taxon>Viridiplantae</taxon>
        <taxon>Streptophyta</taxon>
        <taxon>Embryophyta</taxon>
        <taxon>Tracheophyta</taxon>
        <taxon>Spermatophyta</taxon>
        <taxon>Magnoliopsida</taxon>
        <taxon>Proteales</taxon>
        <taxon>Nelumbonaceae</taxon>
        <taxon>Nelumbo</taxon>
    </lineage>
</organism>
<dbReference type="AlphaFoldDB" id="A0A822Z6U9"/>
<evidence type="ECO:0000313" key="1">
    <source>
        <dbReference type="EMBL" id="DAD42084.1"/>
    </source>
</evidence>
<reference evidence="1 2" key="1">
    <citation type="journal article" date="2020" name="Mol. Biol. Evol.">
        <title>Distinct Expression and Methylation Patterns for Genes with Different Fates following a Single Whole-Genome Duplication in Flowering Plants.</title>
        <authorList>
            <person name="Shi T."/>
            <person name="Rahmani R.S."/>
            <person name="Gugger P.F."/>
            <person name="Wang M."/>
            <person name="Li H."/>
            <person name="Zhang Y."/>
            <person name="Li Z."/>
            <person name="Wang Q."/>
            <person name="Van de Peer Y."/>
            <person name="Marchal K."/>
            <person name="Chen J."/>
        </authorList>
    </citation>
    <scope>NUCLEOTIDE SEQUENCE [LARGE SCALE GENOMIC DNA]</scope>
    <source>
        <tissue evidence="1">Leaf</tissue>
    </source>
</reference>
<dbReference type="Proteomes" id="UP000607653">
    <property type="component" value="Unassembled WGS sequence"/>
</dbReference>
<keyword evidence="2" id="KW-1185">Reference proteome</keyword>
<accession>A0A822Z6U9</accession>
<dbReference type="EMBL" id="DUZY01000006">
    <property type="protein sequence ID" value="DAD42084.1"/>
    <property type="molecule type" value="Genomic_DNA"/>
</dbReference>
<proteinExistence type="predicted"/>